<protein>
    <recommendedName>
        <fullName evidence="4">Secreted protein</fullName>
    </recommendedName>
</protein>
<accession>A0AAQ4EZX2</accession>
<keyword evidence="3" id="KW-1185">Reference proteome</keyword>
<feature type="signal peptide" evidence="1">
    <location>
        <begin position="1"/>
        <end position="23"/>
    </location>
</feature>
<gene>
    <name evidence="2" type="ORF">V5799_018647</name>
</gene>
<organism evidence="2 3">
    <name type="scientific">Amblyomma americanum</name>
    <name type="common">Lone star tick</name>
    <dbReference type="NCBI Taxonomy" id="6943"/>
    <lineage>
        <taxon>Eukaryota</taxon>
        <taxon>Metazoa</taxon>
        <taxon>Ecdysozoa</taxon>
        <taxon>Arthropoda</taxon>
        <taxon>Chelicerata</taxon>
        <taxon>Arachnida</taxon>
        <taxon>Acari</taxon>
        <taxon>Parasitiformes</taxon>
        <taxon>Ixodida</taxon>
        <taxon>Ixodoidea</taxon>
        <taxon>Ixodidae</taxon>
        <taxon>Amblyomminae</taxon>
        <taxon>Amblyomma</taxon>
    </lineage>
</organism>
<proteinExistence type="predicted"/>
<evidence type="ECO:0000313" key="2">
    <source>
        <dbReference type="EMBL" id="KAK8780013.1"/>
    </source>
</evidence>
<evidence type="ECO:0000256" key="1">
    <source>
        <dbReference type="SAM" id="SignalP"/>
    </source>
</evidence>
<dbReference type="AlphaFoldDB" id="A0AAQ4EZX2"/>
<evidence type="ECO:0008006" key="4">
    <source>
        <dbReference type="Google" id="ProtNLM"/>
    </source>
</evidence>
<keyword evidence="1" id="KW-0732">Signal</keyword>
<comment type="caution">
    <text evidence="2">The sequence shown here is derived from an EMBL/GenBank/DDBJ whole genome shotgun (WGS) entry which is preliminary data.</text>
</comment>
<sequence length="227" mass="25608">MKYLRKALGTLVSLVLAATSVQCYCGSYQAEVQRRTKWCDAIHDASLRKLLLNTLSALPSGYTSPVLKNRRSILPLSSFENYELTGLNGLRDRMFIHSECVNGTQVARFYMVPREPLVLKFRRITTQDALEIVAADVRAIGTLRFSTDPFESTSVGERRTLDRRGDAVTFSVDLEQNPHVKIIDHADKRSRTGNGPLTRAWLLQSAARSMVQALEKELKPRLIHSFN</sequence>
<reference evidence="2 3" key="1">
    <citation type="journal article" date="2023" name="Arcadia Sci">
        <title>De novo assembly of a long-read Amblyomma americanum tick genome.</title>
        <authorList>
            <person name="Chou S."/>
            <person name="Poskanzer K.E."/>
            <person name="Rollins M."/>
            <person name="Thuy-Boun P.S."/>
        </authorList>
    </citation>
    <scope>NUCLEOTIDE SEQUENCE [LARGE SCALE GENOMIC DNA]</scope>
    <source>
        <strain evidence="2">F_SG_1</strain>
        <tissue evidence="2">Salivary glands</tissue>
    </source>
</reference>
<feature type="non-terminal residue" evidence="2">
    <location>
        <position position="227"/>
    </location>
</feature>
<name>A0AAQ4EZX2_AMBAM</name>
<evidence type="ECO:0000313" key="3">
    <source>
        <dbReference type="Proteomes" id="UP001321473"/>
    </source>
</evidence>
<dbReference type="Proteomes" id="UP001321473">
    <property type="component" value="Unassembled WGS sequence"/>
</dbReference>
<dbReference type="EMBL" id="JARKHS020009273">
    <property type="protein sequence ID" value="KAK8780013.1"/>
    <property type="molecule type" value="Genomic_DNA"/>
</dbReference>
<feature type="chain" id="PRO_5042955059" description="Secreted protein" evidence="1">
    <location>
        <begin position="24"/>
        <end position="227"/>
    </location>
</feature>